<sequence length="472" mass="48095">MSIGLPTGSSAPISSASAPPSSSSSAPLSSTSTAPSTSSAPSSATSANTSSTTPASSSAVSSTSTAPSSTAASTSSVVVGSTTDSAGSVAPYTSVVYASPSPSVQPNNDTKSSSFFSNTGAVAGVFTVVGLVVVAIFIALVTNAVRRRRAKRFDRDVAEAAAEAAASARSPFDDYAYSGSGSGAGGGGTYAGYSDNSHGTFAQAPMSLAHPNESYGMSEMSRFDPYSAGAASLAAAGMDRSRGRTESETGAPGIAGVGAGNLAREPSRRSPYHAFAGPGQPQPQMQMQDNNSGSLRYRRGPGGTNQDILEAAGLASTGAAAMAANGAYVNRRPSEHTQPSYQSSGRRTSQGYGDAYPAQLQPGYKPDSFRGHAQPSVDPYGGYAPYPQRGSPSPGPGLPNPHEVPSPSHSPPAHEYIPTSHESIPHSPAAHESEEEFHEAPPGVIGRDNERLSYQDDDDYGQTSRVLRVANE</sequence>
<gene>
    <name evidence="1" type="ORF">BV22DRAFT_1040583</name>
</gene>
<protein>
    <submittedName>
        <fullName evidence="1">Uncharacterized protein</fullName>
    </submittedName>
</protein>
<keyword evidence="2" id="KW-1185">Reference proteome</keyword>
<name>A0ACB8B3F3_9AGAM</name>
<dbReference type="Proteomes" id="UP000790709">
    <property type="component" value="Unassembled WGS sequence"/>
</dbReference>
<evidence type="ECO:0000313" key="2">
    <source>
        <dbReference type="Proteomes" id="UP000790709"/>
    </source>
</evidence>
<accession>A0ACB8B3F3</accession>
<organism evidence="1 2">
    <name type="scientific">Leucogyrophana mollusca</name>
    <dbReference type="NCBI Taxonomy" id="85980"/>
    <lineage>
        <taxon>Eukaryota</taxon>
        <taxon>Fungi</taxon>
        <taxon>Dikarya</taxon>
        <taxon>Basidiomycota</taxon>
        <taxon>Agaricomycotina</taxon>
        <taxon>Agaricomycetes</taxon>
        <taxon>Agaricomycetidae</taxon>
        <taxon>Boletales</taxon>
        <taxon>Boletales incertae sedis</taxon>
        <taxon>Leucogyrophana</taxon>
    </lineage>
</organism>
<dbReference type="EMBL" id="MU266629">
    <property type="protein sequence ID" value="KAH7919804.1"/>
    <property type="molecule type" value="Genomic_DNA"/>
</dbReference>
<proteinExistence type="predicted"/>
<comment type="caution">
    <text evidence="1">The sequence shown here is derived from an EMBL/GenBank/DDBJ whole genome shotgun (WGS) entry which is preliminary data.</text>
</comment>
<reference evidence="1" key="1">
    <citation type="journal article" date="2021" name="New Phytol.">
        <title>Evolutionary innovations through gain and loss of genes in the ectomycorrhizal Boletales.</title>
        <authorList>
            <person name="Wu G."/>
            <person name="Miyauchi S."/>
            <person name="Morin E."/>
            <person name="Kuo A."/>
            <person name="Drula E."/>
            <person name="Varga T."/>
            <person name="Kohler A."/>
            <person name="Feng B."/>
            <person name="Cao Y."/>
            <person name="Lipzen A."/>
            <person name="Daum C."/>
            <person name="Hundley H."/>
            <person name="Pangilinan J."/>
            <person name="Johnson J."/>
            <person name="Barry K."/>
            <person name="LaButti K."/>
            <person name="Ng V."/>
            <person name="Ahrendt S."/>
            <person name="Min B."/>
            <person name="Choi I.G."/>
            <person name="Park H."/>
            <person name="Plett J.M."/>
            <person name="Magnuson J."/>
            <person name="Spatafora J.W."/>
            <person name="Nagy L.G."/>
            <person name="Henrissat B."/>
            <person name="Grigoriev I.V."/>
            <person name="Yang Z.L."/>
            <person name="Xu J."/>
            <person name="Martin F.M."/>
        </authorList>
    </citation>
    <scope>NUCLEOTIDE SEQUENCE</scope>
    <source>
        <strain evidence="1">KUC20120723A-06</strain>
    </source>
</reference>
<evidence type="ECO:0000313" key="1">
    <source>
        <dbReference type="EMBL" id="KAH7919804.1"/>
    </source>
</evidence>